<evidence type="ECO:0000313" key="3">
    <source>
        <dbReference type="Proteomes" id="UP000199515"/>
    </source>
</evidence>
<dbReference type="Proteomes" id="UP000199515">
    <property type="component" value="Unassembled WGS sequence"/>
</dbReference>
<dbReference type="AlphaFoldDB" id="A0A1H2US50"/>
<sequence length="399" mass="43484">MRRIGIIGAGQAGLLLALGLQQQGYEITVITDRDAPAILGGRVLSNQCVFEPALRHERALGVNFWDDIVPSIGGVAFTSGPITWKTPLDHPAQSVDQRLKMSDWLAEFADLGGEVRLHKVTPDDLESYAREFDLVLVAAGRGPQFDSLFARDDRFSPYSEPQRAISMMYVSGISDRVFPGVDFSLGPEGEYFALPVLTARGPAYGMYFSGIPGGPLDCWDGVTDIDQHFEIAARLLAEFFPWAKEILDHAAPNGPLDHLHGRITPIVRDPIGRLPSGALVLAMGDAAVTNDPIAGQGANLAAHCAAAYQARILEQGDAPFDEAFMRRGFADFWPLARVTTRFSNDLLAPPPPHVLATLETAQSVPAVAHRFAQLFNDPSDYEGWLTDEAESLRYLKSFA</sequence>
<dbReference type="RefSeq" id="WP_091287049.1">
    <property type="nucleotide sequence ID" value="NZ_FNON01000001.1"/>
</dbReference>
<evidence type="ECO:0000259" key="1">
    <source>
        <dbReference type="Pfam" id="PF17885"/>
    </source>
</evidence>
<evidence type="ECO:0000313" key="2">
    <source>
        <dbReference type="EMBL" id="SDW58915.1"/>
    </source>
</evidence>
<accession>A0A1H2US50</accession>
<dbReference type="EMBL" id="FNON01000001">
    <property type="protein sequence ID" value="SDW58915.1"/>
    <property type="molecule type" value="Genomic_DNA"/>
</dbReference>
<dbReference type="Gene3D" id="3.50.50.60">
    <property type="entry name" value="FAD/NAD(P)-binding domain"/>
    <property type="match status" value="2"/>
</dbReference>
<dbReference type="Gene3D" id="3.30.9.40">
    <property type="match status" value="1"/>
</dbReference>
<keyword evidence="3" id="KW-1185">Reference proteome</keyword>
<dbReference type="InterPro" id="IPR041654">
    <property type="entry name" value="StyA_sbd"/>
</dbReference>
<dbReference type="Pfam" id="PF17885">
    <property type="entry name" value="Smoa_sbd"/>
    <property type="match status" value="1"/>
</dbReference>
<proteinExistence type="predicted"/>
<dbReference type="PRINTS" id="PR00420">
    <property type="entry name" value="RNGMNOXGNASE"/>
</dbReference>
<protein>
    <submittedName>
        <fullName evidence="2">2-polyprenyl-6-methoxyphenol hydroxylase</fullName>
    </submittedName>
</protein>
<name>A0A1H2US50_9PSEU</name>
<dbReference type="OrthoDB" id="3414915at2"/>
<dbReference type="SUPFAM" id="SSF51905">
    <property type="entry name" value="FAD/NAD(P)-binding domain"/>
    <property type="match status" value="1"/>
</dbReference>
<organism evidence="2 3">
    <name type="scientific">Amycolatopsis xylanica</name>
    <dbReference type="NCBI Taxonomy" id="589385"/>
    <lineage>
        <taxon>Bacteria</taxon>
        <taxon>Bacillati</taxon>
        <taxon>Actinomycetota</taxon>
        <taxon>Actinomycetes</taxon>
        <taxon>Pseudonocardiales</taxon>
        <taxon>Pseudonocardiaceae</taxon>
        <taxon>Amycolatopsis</taxon>
    </lineage>
</organism>
<feature type="domain" description="Styrene monooxygenase StyA putative substrate binding" evidence="1">
    <location>
        <begin position="145"/>
        <end position="245"/>
    </location>
</feature>
<gene>
    <name evidence="2" type="ORF">SAMN05421504_101981</name>
</gene>
<reference evidence="2 3" key="1">
    <citation type="submission" date="2016-10" db="EMBL/GenBank/DDBJ databases">
        <authorList>
            <person name="de Groot N.N."/>
        </authorList>
    </citation>
    <scope>NUCLEOTIDE SEQUENCE [LARGE SCALE GENOMIC DNA]</scope>
    <source>
        <strain evidence="2 3">CPCC 202699</strain>
    </source>
</reference>
<dbReference type="STRING" id="589385.SAMN05421504_101981"/>
<dbReference type="InterPro" id="IPR036188">
    <property type="entry name" value="FAD/NAD-bd_sf"/>
</dbReference>